<evidence type="ECO:0000313" key="8">
    <source>
        <dbReference type="EMBL" id="KAG6942157.1"/>
    </source>
</evidence>
<keyword evidence="1" id="KW-0723">Serine/threonine-protein kinase</keyword>
<accession>A0A8J5LXZ2</accession>
<dbReference type="AlphaFoldDB" id="A0A8J5LXZ2"/>
<evidence type="ECO:0000256" key="3">
    <source>
        <dbReference type="ARBA" id="ARBA00022741"/>
    </source>
</evidence>
<gene>
    <name evidence="8" type="ORF">JG688_00018285</name>
</gene>
<comment type="caution">
    <text evidence="8">The sequence shown here is derived from an EMBL/GenBank/DDBJ whole genome shotgun (WGS) entry which is preliminary data.</text>
</comment>
<dbReference type="InterPro" id="IPR000719">
    <property type="entry name" value="Prot_kinase_dom"/>
</dbReference>
<dbReference type="Proteomes" id="UP000709295">
    <property type="component" value="Unassembled WGS sequence"/>
</dbReference>
<dbReference type="PANTHER" id="PTHR24351">
    <property type="entry name" value="RIBOSOMAL PROTEIN S6 KINASE"/>
    <property type="match status" value="1"/>
</dbReference>
<dbReference type="GO" id="GO:0005524">
    <property type="term" value="F:ATP binding"/>
    <property type="evidence" value="ECO:0007669"/>
    <property type="project" value="UniProtKB-KW"/>
</dbReference>
<organism evidence="8 9">
    <name type="scientific">Phytophthora aleatoria</name>
    <dbReference type="NCBI Taxonomy" id="2496075"/>
    <lineage>
        <taxon>Eukaryota</taxon>
        <taxon>Sar</taxon>
        <taxon>Stramenopiles</taxon>
        <taxon>Oomycota</taxon>
        <taxon>Peronosporomycetes</taxon>
        <taxon>Peronosporales</taxon>
        <taxon>Peronosporaceae</taxon>
        <taxon>Phytophthora</taxon>
    </lineage>
</organism>
<evidence type="ECO:0000256" key="2">
    <source>
        <dbReference type="ARBA" id="ARBA00022679"/>
    </source>
</evidence>
<dbReference type="GO" id="GO:0004674">
    <property type="term" value="F:protein serine/threonine kinase activity"/>
    <property type="evidence" value="ECO:0007669"/>
    <property type="project" value="UniProtKB-KW"/>
</dbReference>
<feature type="region of interest" description="Disordered" evidence="6">
    <location>
        <begin position="88"/>
        <end position="107"/>
    </location>
</feature>
<keyword evidence="3" id="KW-0547">Nucleotide-binding</keyword>
<evidence type="ECO:0000256" key="6">
    <source>
        <dbReference type="SAM" id="MobiDB-lite"/>
    </source>
</evidence>
<sequence>MASTQSRRSQWWVKRSSNCYGKAVDWWALGILAYEMIQGDSPFRHNVPTILFNKILKEEPEFSDRFTPEAQDLIMMLLTKDPEKRLGCGPDAPLATSVPEMPIATPM</sequence>
<reference evidence="8" key="1">
    <citation type="submission" date="2021-01" db="EMBL/GenBank/DDBJ databases">
        <title>Phytophthora aleatoria, a newly-described species from Pinus radiata is distinct from Phytophthora cactorum isolates based on comparative genomics.</title>
        <authorList>
            <person name="Mcdougal R."/>
            <person name="Panda P."/>
            <person name="Williams N."/>
            <person name="Studholme D.J."/>
        </authorList>
    </citation>
    <scope>NUCLEOTIDE SEQUENCE</scope>
    <source>
        <strain evidence="8">NZFS 4037</strain>
    </source>
</reference>
<keyword evidence="2" id="KW-0808">Transferase</keyword>
<keyword evidence="5" id="KW-0067">ATP-binding</keyword>
<dbReference type="PROSITE" id="PS50011">
    <property type="entry name" value="PROTEIN_KINASE_DOM"/>
    <property type="match status" value="1"/>
</dbReference>
<evidence type="ECO:0000256" key="5">
    <source>
        <dbReference type="ARBA" id="ARBA00022840"/>
    </source>
</evidence>
<name>A0A8J5LXZ2_9STRA</name>
<evidence type="ECO:0000256" key="1">
    <source>
        <dbReference type="ARBA" id="ARBA00022527"/>
    </source>
</evidence>
<protein>
    <recommendedName>
        <fullName evidence="7">Protein kinase domain-containing protein</fullName>
    </recommendedName>
</protein>
<evidence type="ECO:0000256" key="4">
    <source>
        <dbReference type="ARBA" id="ARBA00022777"/>
    </source>
</evidence>
<keyword evidence="4" id="KW-0418">Kinase</keyword>
<dbReference type="Pfam" id="PF00069">
    <property type="entry name" value="Pkinase"/>
    <property type="match status" value="1"/>
</dbReference>
<feature type="domain" description="Protein kinase" evidence="7">
    <location>
        <begin position="1"/>
        <end position="101"/>
    </location>
</feature>
<evidence type="ECO:0000259" key="7">
    <source>
        <dbReference type="PROSITE" id="PS50011"/>
    </source>
</evidence>
<proteinExistence type="predicted"/>
<dbReference type="EMBL" id="JAENGY010003235">
    <property type="protein sequence ID" value="KAG6942157.1"/>
    <property type="molecule type" value="Genomic_DNA"/>
</dbReference>
<evidence type="ECO:0000313" key="9">
    <source>
        <dbReference type="Proteomes" id="UP000709295"/>
    </source>
</evidence>
<keyword evidence="9" id="KW-1185">Reference proteome</keyword>